<evidence type="ECO:0000313" key="2">
    <source>
        <dbReference type="Proteomes" id="UP000824533"/>
    </source>
</evidence>
<dbReference type="Proteomes" id="UP000824533">
    <property type="component" value="Linkage Group LG02"/>
</dbReference>
<evidence type="ECO:0000313" key="1">
    <source>
        <dbReference type="EMBL" id="KAJ0183157.1"/>
    </source>
</evidence>
<gene>
    <name evidence="1" type="ORF">K1T71_001133</name>
</gene>
<organism evidence="1 2">
    <name type="scientific">Dendrolimus kikuchii</name>
    <dbReference type="NCBI Taxonomy" id="765133"/>
    <lineage>
        <taxon>Eukaryota</taxon>
        <taxon>Metazoa</taxon>
        <taxon>Ecdysozoa</taxon>
        <taxon>Arthropoda</taxon>
        <taxon>Hexapoda</taxon>
        <taxon>Insecta</taxon>
        <taxon>Pterygota</taxon>
        <taxon>Neoptera</taxon>
        <taxon>Endopterygota</taxon>
        <taxon>Lepidoptera</taxon>
        <taxon>Glossata</taxon>
        <taxon>Ditrysia</taxon>
        <taxon>Bombycoidea</taxon>
        <taxon>Lasiocampidae</taxon>
        <taxon>Dendrolimus</taxon>
    </lineage>
</organism>
<name>A0ACC1DIB6_9NEOP</name>
<keyword evidence="2" id="KW-1185">Reference proteome</keyword>
<proteinExistence type="predicted"/>
<protein>
    <submittedName>
        <fullName evidence="1">Uncharacterized protein</fullName>
    </submittedName>
</protein>
<sequence length="193" mass="22808">MKYLKVILQLLTTISIVIEVNSQLETLPMKSDNCHRPAEFMYRQCCIFPPFFTRDIAKECGARFAIVKNDKVQELNITLMIREADTDELHWRCVLNKYKILTPENNVQEEKYFAHLDKWTKLNPVFVKVMHEAKSECKLAYGINFPLEVKEFYKLNGCVRNYVNTNCPNIIPTKECEELKKFYEECGKFFTKK</sequence>
<reference evidence="1 2" key="1">
    <citation type="journal article" date="2021" name="Front. Genet.">
        <title>Chromosome-Level Genome Assembly Reveals Significant Gene Expansion in the Toll and IMD Signaling Pathways of Dendrolimus kikuchii.</title>
        <authorList>
            <person name="Zhou J."/>
            <person name="Wu P."/>
            <person name="Xiong Z."/>
            <person name="Liu N."/>
            <person name="Zhao N."/>
            <person name="Ji M."/>
            <person name="Qiu Y."/>
            <person name="Yang B."/>
        </authorList>
    </citation>
    <scope>NUCLEOTIDE SEQUENCE [LARGE SCALE GENOMIC DNA]</scope>
    <source>
        <strain evidence="1">Ann1</strain>
    </source>
</reference>
<dbReference type="EMBL" id="CM034388">
    <property type="protein sequence ID" value="KAJ0183157.1"/>
    <property type="molecule type" value="Genomic_DNA"/>
</dbReference>
<comment type="caution">
    <text evidence="1">The sequence shown here is derived from an EMBL/GenBank/DDBJ whole genome shotgun (WGS) entry which is preliminary data.</text>
</comment>
<accession>A0ACC1DIB6</accession>